<keyword evidence="1" id="KW-1133">Transmembrane helix</keyword>
<dbReference type="AlphaFoldDB" id="A0A9P6X7W9"/>
<accession>A0A9P6X7W9</accession>
<dbReference type="GO" id="GO:0005778">
    <property type="term" value="C:peroxisomal membrane"/>
    <property type="evidence" value="ECO:0007669"/>
    <property type="project" value="TreeGrafter"/>
</dbReference>
<keyword evidence="3" id="KW-1185">Reference proteome</keyword>
<dbReference type="GO" id="GO:0007031">
    <property type="term" value="P:peroxisome organization"/>
    <property type="evidence" value="ECO:0007669"/>
    <property type="project" value="TreeGrafter"/>
</dbReference>
<proteinExistence type="predicted"/>
<evidence type="ECO:0000313" key="2">
    <source>
        <dbReference type="EMBL" id="KAG1306935.1"/>
    </source>
</evidence>
<dbReference type="OrthoDB" id="5586090at2759"/>
<dbReference type="PANTHER" id="PTHR31679:SF2">
    <property type="entry name" value="PEROXISOMAL MEMBRANE PROTEIN PEX30-RELATED"/>
    <property type="match status" value="1"/>
</dbReference>
<keyword evidence="1" id="KW-0812">Transmembrane</keyword>
<comment type="caution">
    <text evidence="2">The sequence shown here is derived from an EMBL/GenBank/DDBJ whole genome shotgun (WGS) entry which is preliminary data.</text>
</comment>
<feature type="transmembrane region" description="Helical" evidence="1">
    <location>
        <begin position="35"/>
        <end position="58"/>
    </location>
</feature>
<evidence type="ECO:0008006" key="4">
    <source>
        <dbReference type="Google" id="ProtNLM"/>
    </source>
</evidence>
<keyword evidence="1" id="KW-0472">Membrane</keyword>
<dbReference type="Proteomes" id="UP000716291">
    <property type="component" value="Unassembled WGS sequence"/>
</dbReference>
<protein>
    <recommendedName>
        <fullName evidence="4">Peroxin domain-containing protein</fullName>
    </recommendedName>
</protein>
<gene>
    <name evidence="2" type="ORF">G6F64_007205</name>
</gene>
<name>A0A9P6X7W9_RHIOR</name>
<organism evidence="2 3">
    <name type="scientific">Rhizopus oryzae</name>
    <name type="common">Mucormycosis agent</name>
    <name type="synonym">Rhizopus arrhizus var. delemar</name>
    <dbReference type="NCBI Taxonomy" id="64495"/>
    <lineage>
        <taxon>Eukaryota</taxon>
        <taxon>Fungi</taxon>
        <taxon>Fungi incertae sedis</taxon>
        <taxon>Mucoromycota</taxon>
        <taxon>Mucoromycotina</taxon>
        <taxon>Mucoromycetes</taxon>
        <taxon>Mucorales</taxon>
        <taxon>Mucorineae</taxon>
        <taxon>Rhizopodaceae</taxon>
        <taxon>Rhizopus</taxon>
    </lineage>
</organism>
<evidence type="ECO:0000313" key="3">
    <source>
        <dbReference type="Proteomes" id="UP000716291"/>
    </source>
</evidence>
<dbReference type="InterPro" id="IPR052646">
    <property type="entry name" value="Peroxisomal_PEX28-32"/>
</dbReference>
<dbReference type="PANTHER" id="PTHR31679">
    <property type="entry name" value="PEROXISOMAL MEMBRANE PROTEIN PEX30-RELATED"/>
    <property type="match status" value="1"/>
</dbReference>
<sequence length="288" mass="34983">MSDCACLRRLESVQGMIHPVAFILRLVRWKQSWSFLFFMTWLFYYKYILCLLPVLLFLHSPPPLRESVDEINQAIHFLQQAIQPISSKQRVFLSLLFSLAWINSVMRSTLTLVWCSIWVIMCLTSQCSIALQAALWFRPERIETEQATERYYCFELHHHQRWWFGTGWGHFLLPQDPPAWSDRHLEPTWSLDQFRLPPPTRSGPPDQENRQCYVIWVWVDPEWQRKEGWQYGDGEWKGWSDRETSTRRERWYRFAKRKECWVQLEKEKSEDEWDQSTFVEWNYFKDSV</sequence>
<reference evidence="2" key="1">
    <citation type="journal article" date="2020" name="Microb. Genom.">
        <title>Genetic diversity of clinical and environmental Mucorales isolates obtained from an investigation of mucormycosis cases among solid organ transplant recipients.</title>
        <authorList>
            <person name="Nguyen M.H."/>
            <person name="Kaul D."/>
            <person name="Muto C."/>
            <person name="Cheng S.J."/>
            <person name="Richter R.A."/>
            <person name="Bruno V.M."/>
            <person name="Liu G."/>
            <person name="Beyhan S."/>
            <person name="Sundermann A.J."/>
            <person name="Mounaud S."/>
            <person name="Pasculle A.W."/>
            <person name="Nierman W.C."/>
            <person name="Driscoll E."/>
            <person name="Cumbie R."/>
            <person name="Clancy C.J."/>
            <person name="Dupont C.L."/>
        </authorList>
    </citation>
    <scope>NUCLEOTIDE SEQUENCE</scope>
    <source>
        <strain evidence="2">GL11</strain>
    </source>
</reference>
<dbReference type="EMBL" id="JAANQT010001037">
    <property type="protein sequence ID" value="KAG1306935.1"/>
    <property type="molecule type" value="Genomic_DNA"/>
</dbReference>
<evidence type="ECO:0000256" key="1">
    <source>
        <dbReference type="SAM" id="Phobius"/>
    </source>
</evidence>